<name>A0ABP1S2T5_9HEXA</name>
<sequence>MYTNRVSFKELFEPLCTHHQSGKTRAGDLSKGQVATFFSLDVQCVSSNNVRIFTAVEKSGKGNQNFCVHSEAAHCTPTPNSNLASDLLKKELEEFVLDFRNGMMKRRSGIFREVQHSQV</sequence>
<gene>
    <name evidence="1" type="ORF">ODALV1_LOCUS29122</name>
</gene>
<accession>A0ABP1S2T5</accession>
<proteinExistence type="predicted"/>
<dbReference type="Proteomes" id="UP001642540">
    <property type="component" value="Unassembled WGS sequence"/>
</dbReference>
<comment type="caution">
    <text evidence="1">The sequence shown here is derived from an EMBL/GenBank/DDBJ whole genome shotgun (WGS) entry which is preliminary data.</text>
</comment>
<organism evidence="1 2">
    <name type="scientific">Orchesella dallaii</name>
    <dbReference type="NCBI Taxonomy" id="48710"/>
    <lineage>
        <taxon>Eukaryota</taxon>
        <taxon>Metazoa</taxon>
        <taxon>Ecdysozoa</taxon>
        <taxon>Arthropoda</taxon>
        <taxon>Hexapoda</taxon>
        <taxon>Collembola</taxon>
        <taxon>Entomobryomorpha</taxon>
        <taxon>Entomobryoidea</taxon>
        <taxon>Orchesellidae</taxon>
        <taxon>Orchesellinae</taxon>
        <taxon>Orchesella</taxon>
    </lineage>
</organism>
<evidence type="ECO:0000313" key="1">
    <source>
        <dbReference type="EMBL" id="CAL8142675.1"/>
    </source>
</evidence>
<reference evidence="1 2" key="1">
    <citation type="submission" date="2024-08" db="EMBL/GenBank/DDBJ databases">
        <authorList>
            <person name="Cucini C."/>
            <person name="Frati F."/>
        </authorList>
    </citation>
    <scope>NUCLEOTIDE SEQUENCE [LARGE SCALE GENOMIC DNA]</scope>
</reference>
<evidence type="ECO:0000313" key="2">
    <source>
        <dbReference type="Proteomes" id="UP001642540"/>
    </source>
</evidence>
<protein>
    <submittedName>
        <fullName evidence="1">Uncharacterized protein</fullName>
    </submittedName>
</protein>
<dbReference type="EMBL" id="CAXLJM020000148">
    <property type="protein sequence ID" value="CAL8142675.1"/>
    <property type="molecule type" value="Genomic_DNA"/>
</dbReference>
<keyword evidence="2" id="KW-1185">Reference proteome</keyword>